<feature type="domain" description="W2" evidence="7">
    <location>
        <begin position="242"/>
        <end position="397"/>
    </location>
</feature>
<evidence type="ECO:0000256" key="3">
    <source>
        <dbReference type="ARBA" id="ARBA00022741"/>
    </source>
</evidence>
<keyword evidence="9" id="KW-1185">Reference proteome</keyword>
<dbReference type="PANTHER" id="PTHR23001">
    <property type="entry name" value="EUKARYOTIC TRANSLATION INITIATION FACTOR"/>
    <property type="match status" value="1"/>
</dbReference>
<accession>A0A4P9WHC7</accession>
<dbReference type="GO" id="GO:0005092">
    <property type="term" value="F:GDP-dissociation inhibitor activity"/>
    <property type="evidence" value="ECO:0007669"/>
    <property type="project" value="TreeGrafter"/>
</dbReference>
<dbReference type="GO" id="GO:0001732">
    <property type="term" value="P:formation of cytoplasmic translation initiation complex"/>
    <property type="evidence" value="ECO:0007669"/>
    <property type="project" value="TreeGrafter"/>
</dbReference>
<dbReference type="AlphaFoldDB" id="A0A4P9WHC7"/>
<reference evidence="9" key="1">
    <citation type="journal article" date="2018" name="Nat. Microbiol.">
        <title>Leveraging single-cell genomics to expand the fungal tree of life.</title>
        <authorList>
            <person name="Ahrendt S.R."/>
            <person name="Quandt C.A."/>
            <person name="Ciobanu D."/>
            <person name="Clum A."/>
            <person name="Salamov A."/>
            <person name="Andreopoulos B."/>
            <person name="Cheng J.F."/>
            <person name="Woyke T."/>
            <person name="Pelin A."/>
            <person name="Henrissat B."/>
            <person name="Reynolds N.K."/>
            <person name="Benny G.L."/>
            <person name="Smith M.E."/>
            <person name="James T.Y."/>
            <person name="Grigoriev I.V."/>
        </authorList>
    </citation>
    <scope>NUCLEOTIDE SEQUENCE [LARGE SCALE GENOMIC DNA]</scope>
</reference>
<dbReference type="PANTHER" id="PTHR23001:SF7">
    <property type="entry name" value="EUKARYOTIC TRANSLATION INITIATION FACTOR 5"/>
    <property type="match status" value="1"/>
</dbReference>
<keyword evidence="4" id="KW-0648">Protein biosynthesis</keyword>
<evidence type="ECO:0000313" key="9">
    <source>
        <dbReference type="Proteomes" id="UP000269721"/>
    </source>
</evidence>
<proteinExistence type="inferred from homology"/>
<dbReference type="FunFam" id="3.30.30.170:FF:000002">
    <property type="entry name" value="Eukaryotic translation initiation factor 5"/>
    <property type="match status" value="1"/>
</dbReference>
<dbReference type="SUPFAM" id="SSF100966">
    <property type="entry name" value="Translation initiation factor 2 beta, aIF2beta, N-terminal domain"/>
    <property type="match status" value="1"/>
</dbReference>
<evidence type="ECO:0000313" key="8">
    <source>
        <dbReference type="EMBL" id="RKO92134.1"/>
    </source>
</evidence>
<evidence type="ECO:0000256" key="1">
    <source>
        <dbReference type="ARBA" id="ARBA00010397"/>
    </source>
</evidence>
<dbReference type="SUPFAM" id="SSF75689">
    <property type="entry name" value="Zinc-binding domain of translation initiation factor 2 beta"/>
    <property type="match status" value="1"/>
</dbReference>
<dbReference type="SMART" id="SM00515">
    <property type="entry name" value="eIF5C"/>
    <property type="match status" value="1"/>
</dbReference>
<sequence>MAGVVNIRRDVSDKFYRYKMPKIISKVEGKGNGIKTVVPNMSEVAKALSRPTTYPTKFFGCELGAQVKCDEKTDRYIVNGAHAADKLQSLLDVFIEKFVLCPNCKNPETDLLISKDETITRDCKACGANKAVDMRHKLCTFILKNPPATATNKKSSKKDKKSKKEKDGVPTPPDTASNESADEDDELTRRINAEAALLPSNCYDEDEDDWAQDTSADAVAARMKEMNVGGAVAKLEADGDDDEDERDDPLEIFATFISEHMKATDQEIIDASAGIRDDKVCVVLAQVLFDENVLTAKQIPSRAPLLRRFLKDAKCQKGLLGGIERLVAVSHKELLPKVAIILKALYDEDLVEEEVLLAWGEKASRKYVEKKVSKEIREKCAPFLTWLQEAEEEESDDEEESDEE</sequence>
<dbReference type="InterPro" id="IPR016190">
    <property type="entry name" value="Transl_init_fac_IF2/IF5_Zn-bd"/>
</dbReference>
<organism evidence="8 9">
    <name type="scientific">Blyttiomyces helicus</name>
    <dbReference type="NCBI Taxonomy" id="388810"/>
    <lineage>
        <taxon>Eukaryota</taxon>
        <taxon>Fungi</taxon>
        <taxon>Fungi incertae sedis</taxon>
        <taxon>Chytridiomycota</taxon>
        <taxon>Chytridiomycota incertae sedis</taxon>
        <taxon>Chytridiomycetes</taxon>
        <taxon>Chytridiomycetes incertae sedis</taxon>
        <taxon>Blyttiomyces</taxon>
    </lineage>
</organism>
<dbReference type="FunFam" id="2.20.25.350:FF:000001">
    <property type="entry name" value="Eukaryotic translation initiation factor 5"/>
    <property type="match status" value="1"/>
</dbReference>
<feature type="region of interest" description="Disordered" evidence="6">
    <location>
        <begin position="149"/>
        <end position="186"/>
    </location>
</feature>
<dbReference type="SUPFAM" id="SSF48371">
    <property type="entry name" value="ARM repeat"/>
    <property type="match status" value="1"/>
</dbReference>
<keyword evidence="2" id="KW-0396">Initiation factor</keyword>
<dbReference type="Gene3D" id="1.25.40.180">
    <property type="match status" value="1"/>
</dbReference>
<dbReference type="EMBL" id="KZ994765">
    <property type="protein sequence ID" value="RKO92134.1"/>
    <property type="molecule type" value="Genomic_DNA"/>
</dbReference>
<comment type="similarity">
    <text evidence="1">Belongs to the eIF-2-beta/eIF-5 family.</text>
</comment>
<evidence type="ECO:0000256" key="6">
    <source>
        <dbReference type="SAM" id="MobiDB-lite"/>
    </source>
</evidence>
<dbReference type="Pfam" id="PF01873">
    <property type="entry name" value="eIF-5_eIF-2B"/>
    <property type="match status" value="1"/>
</dbReference>
<dbReference type="GO" id="GO:0071074">
    <property type="term" value="F:eukaryotic initiation factor eIF2 binding"/>
    <property type="evidence" value="ECO:0007669"/>
    <property type="project" value="TreeGrafter"/>
</dbReference>
<dbReference type="GO" id="GO:0005829">
    <property type="term" value="C:cytosol"/>
    <property type="evidence" value="ECO:0007669"/>
    <property type="project" value="TreeGrafter"/>
</dbReference>
<dbReference type="InterPro" id="IPR002735">
    <property type="entry name" value="Transl_init_fac_IF2/IF5_dom"/>
</dbReference>
<dbReference type="SMART" id="SM00653">
    <property type="entry name" value="eIF2B_5"/>
    <property type="match status" value="1"/>
</dbReference>
<gene>
    <name evidence="8" type="ORF">BDK51DRAFT_20574</name>
</gene>
<dbReference type="GO" id="GO:0005525">
    <property type="term" value="F:GTP binding"/>
    <property type="evidence" value="ECO:0007669"/>
    <property type="project" value="UniProtKB-KW"/>
</dbReference>
<dbReference type="Proteomes" id="UP000269721">
    <property type="component" value="Unassembled WGS sequence"/>
</dbReference>
<keyword evidence="3" id="KW-0547">Nucleotide-binding</keyword>
<dbReference type="InterPro" id="IPR016189">
    <property type="entry name" value="Transl_init_fac_IF2/IF5_N"/>
</dbReference>
<dbReference type="GO" id="GO:0003743">
    <property type="term" value="F:translation initiation factor activity"/>
    <property type="evidence" value="ECO:0007669"/>
    <property type="project" value="UniProtKB-KW"/>
</dbReference>
<evidence type="ECO:0000256" key="5">
    <source>
        <dbReference type="ARBA" id="ARBA00023134"/>
    </source>
</evidence>
<keyword evidence="5" id="KW-0342">GTP-binding</keyword>
<evidence type="ECO:0000256" key="2">
    <source>
        <dbReference type="ARBA" id="ARBA00022540"/>
    </source>
</evidence>
<dbReference type="InterPro" id="IPR003307">
    <property type="entry name" value="W2_domain"/>
</dbReference>
<dbReference type="CDD" id="cd11561">
    <property type="entry name" value="W2_eIF5"/>
    <property type="match status" value="1"/>
</dbReference>
<dbReference type="Gene3D" id="3.30.30.170">
    <property type="match status" value="1"/>
</dbReference>
<dbReference type="Gene3D" id="2.20.25.350">
    <property type="match status" value="1"/>
</dbReference>
<dbReference type="PROSITE" id="PS51363">
    <property type="entry name" value="W2"/>
    <property type="match status" value="1"/>
</dbReference>
<name>A0A4P9WHC7_9FUNG</name>
<dbReference type="OrthoDB" id="10250831at2759"/>
<dbReference type="InterPro" id="IPR045196">
    <property type="entry name" value="IF2/IF5"/>
</dbReference>
<dbReference type="InterPro" id="IPR016024">
    <property type="entry name" value="ARM-type_fold"/>
</dbReference>
<dbReference type="Pfam" id="PF02020">
    <property type="entry name" value="W2"/>
    <property type="match status" value="1"/>
</dbReference>
<evidence type="ECO:0000259" key="7">
    <source>
        <dbReference type="PROSITE" id="PS51363"/>
    </source>
</evidence>
<protein>
    <submittedName>
        <fullName evidence="8">Domain found in IF2B/IF5-domain-containing protein</fullName>
    </submittedName>
</protein>
<evidence type="ECO:0000256" key="4">
    <source>
        <dbReference type="ARBA" id="ARBA00022917"/>
    </source>
</evidence>